<dbReference type="HAMAP" id="MF_00211">
    <property type="entry name" value="TrpD"/>
    <property type="match status" value="1"/>
</dbReference>
<keyword evidence="3" id="KW-0028">Amino-acid biosynthesis</keyword>
<dbReference type="GO" id="GO:0000162">
    <property type="term" value="P:L-tryptophan biosynthetic process"/>
    <property type="evidence" value="ECO:0007669"/>
    <property type="project" value="UniProtKB-KW"/>
</dbReference>
<evidence type="ECO:0000256" key="1">
    <source>
        <dbReference type="ARBA" id="ARBA00004907"/>
    </source>
</evidence>
<dbReference type="AlphaFoldDB" id="A0A3B1DDG4"/>
<evidence type="ECO:0000256" key="3">
    <source>
        <dbReference type="ARBA" id="ARBA00022605"/>
    </source>
</evidence>
<dbReference type="SUPFAM" id="SSF52418">
    <property type="entry name" value="Nucleoside phosphorylase/phosphoribosyltransferase catalytic domain"/>
    <property type="match status" value="1"/>
</dbReference>
<comment type="pathway">
    <text evidence="1">Amino-acid biosynthesis; L-tryptophan biosynthesis; L-tryptophan from chorismate: step 2/5.</text>
</comment>
<dbReference type="Pfam" id="PF02885">
    <property type="entry name" value="Glycos_trans_3N"/>
    <property type="match status" value="1"/>
</dbReference>
<accession>A0A3B1DDG4</accession>
<sequence length="338" mass="36174">MIREGINLLVQGINLSESEMAECMREIMEGKATEAQTGAFLVALRIKGETVEEITGAARVMREKAARINAPDDVVDTCGTGGDMAQTFNISTTAAIVVSACGVPVAKHGNRSISSRSGSADVLEALGVRIDLPPEKVQECLFETGFGFLFAPLFHPAMKYAVGPRREMGIRTIFNILGPITNPAGAKRQTVGVFTDRLTEPLARVLGNLGAEDVMVFHGEDGLDEITITDGSKVTRFRNGITENLIIAPEDFGFNRAPVESIAGGDARDNAEATMTILKGEPGPKRDIVVMNASATLMVSGRTDDIKEASLIAREVIDSGKALRKLEEIVKTTQRLAS</sequence>
<dbReference type="InterPro" id="IPR036320">
    <property type="entry name" value="Glycosyl_Trfase_fam3_N_dom_sf"/>
</dbReference>
<evidence type="ECO:0000256" key="6">
    <source>
        <dbReference type="ARBA" id="ARBA00022822"/>
    </source>
</evidence>
<reference evidence="10" key="1">
    <citation type="submission" date="2018-06" db="EMBL/GenBank/DDBJ databases">
        <authorList>
            <person name="Zhirakovskaya E."/>
        </authorList>
    </citation>
    <scope>NUCLEOTIDE SEQUENCE</scope>
</reference>
<dbReference type="NCBIfam" id="TIGR01245">
    <property type="entry name" value="trpD"/>
    <property type="match status" value="1"/>
</dbReference>
<dbReference type="Gene3D" id="1.20.970.10">
    <property type="entry name" value="Transferase, Pyrimidine Nucleoside Phosphorylase, Chain C"/>
    <property type="match status" value="1"/>
</dbReference>
<evidence type="ECO:0000259" key="9">
    <source>
        <dbReference type="Pfam" id="PF02885"/>
    </source>
</evidence>
<evidence type="ECO:0000259" key="8">
    <source>
        <dbReference type="Pfam" id="PF00591"/>
    </source>
</evidence>
<dbReference type="FunFam" id="3.40.1030.10:FF:000002">
    <property type="entry name" value="Anthranilate phosphoribosyltransferase"/>
    <property type="match status" value="1"/>
</dbReference>
<evidence type="ECO:0000313" key="10">
    <source>
        <dbReference type="EMBL" id="VAX34084.1"/>
    </source>
</evidence>
<dbReference type="PANTHER" id="PTHR43285:SF2">
    <property type="entry name" value="ANTHRANILATE PHOSPHORIBOSYLTRANSFERASE"/>
    <property type="match status" value="1"/>
</dbReference>
<gene>
    <name evidence="10" type="ORF">MNBD_NITROSPIRAE03-1307</name>
</gene>
<dbReference type="PANTHER" id="PTHR43285">
    <property type="entry name" value="ANTHRANILATE PHOSPHORIBOSYLTRANSFERASE"/>
    <property type="match status" value="1"/>
</dbReference>
<keyword evidence="6" id="KW-0822">Tryptophan biosynthesis</keyword>
<dbReference type="InterPro" id="IPR005940">
    <property type="entry name" value="Anthranilate_Pribosyl_Tfrase"/>
</dbReference>
<organism evidence="10">
    <name type="scientific">hydrothermal vent metagenome</name>
    <dbReference type="NCBI Taxonomy" id="652676"/>
    <lineage>
        <taxon>unclassified sequences</taxon>
        <taxon>metagenomes</taxon>
        <taxon>ecological metagenomes</taxon>
    </lineage>
</organism>
<dbReference type="InterPro" id="IPR000312">
    <property type="entry name" value="Glycosyl_Trfase_fam3"/>
</dbReference>
<evidence type="ECO:0000256" key="5">
    <source>
        <dbReference type="ARBA" id="ARBA00022679"/>
    </source>
</evidence>
<dbReference type="EC" id="2.4.2.18" evidence="2"/>
<feature type="domain" description="Glycosyl transferase family 3 N-terminal" evidence="9">
    <location>
        <begin position="6"/>
        <end position="65"/>
    </location>
</feature>
<dbReference type="SUPFAM" id="SSF47648">
    <property type="entry name" value="Nucleoside phosphorylase/phosphoribosyltransferase N-terminal domain"/>
    <property type="match status" value="1"/>
</dbReference>
<evidence type="ECO:0000256" key="7">
    <source>
        <dbReference type="ARBA" id="ARBA00023141"/>
    </source>
</evidence>
<evidence type="ECO:0000256" key="4">
    <source>
        <dbReference type="ARBA" id="ARBA00022676"/>
    </source>
</evidence>
<keyword evidence="7" id="KW-0057">Aromatic amino acid biosynthesis</keyword>
<dbReference type="Gene3D" id="3.40.1030.10">
    <property type="entry name" value="Nucleoside phosphorylase/phosphoribosyltransferase catalytic domain"/>
    <property type="match status" value="1"/>
</dbReference>
<dbReference type="EMBL" id="UOGI01000249">
    <property type="protein sequence ID" value="VAX34084.1"/>
    <property type="molecule type" value="Genomic_DNA"/>
</dbReference>
<dbReference type="Pfam" id="PF00591">
    <property type="entry name" value="Glycos_transf_3"/>
    <property type="match status" value="1"/>
</dbReference>
<name>A0A3B1DDG4_9ZZZZ</name>
<feature type="domain" description="Glycosyl transferase family 3" evidence="8">
    <location>
        <begin position="73"/>
        <end position="323"/>
    </location>
</feature>
<protein>
    <recommendedName>
        <fullName evidence="2">anthranilate phosphoribosyltransferase</fullName>
        <ecNumber evidence="2">2.4.2.18</ecNumber>
    </recommendedName>
</protein>
<dbReference type="GO" id="GO:0004048">
    <property type="term" value="F:anthranilate phosphoribosyltransferase activity"/>
    <property type="evidence" value="ECO:0007669"/>
    <property type="project" value="UniProtKB-EC"/>
</dbReference>
<dbReference type="InterPro" id="IPR017459">
    <property type="entry name" value="Glycosyl_Trfase_fam3_N_dom"/>
</dbReference>
<keyword evidence="4 10" id="KW-0328">Glycosyltransferase</keyword>
<keyword evidence="5 10" id="KW-0808">Transferase</keyword>
<proteinExistence type="inferred from homology"/>
<dbReference type="InterPro" id="IPR035902">
    <property type="entry name" value="Nuc_phospho_transferase"/>
</dbReference>
<evidence type="ECO:0000256" key="2">
    <source>
        <dbReference type="ARBA" id="ARBA00011948"/>
    </source>
</evidence>
<dbReference type="GO" id="GO:0005829">
    <property type="term" value="C:cytosol"/>
    <property type="evidence" value="ECO:0007669"/>
    <property type="project" value="TreeGrafter"/>
</dbReference>